<dbReference type="PANTHER" id="PTHR47429:SF7">
    <property type="entry name" value="GATA-FACTOR"/>
    <property type="match status" value="1"/>
</dbReference>
<dbReference type="InParanoid" id="A0A2J6SV59"/>
<evidence type="ECO:0000256" key="1">
    <source>
        <dbReference type="ARBA" id="ARBA00022630"/>
    </source>
</evidence>
<dbReference type="InterPro" id="IPR035965">
    <property type="entry name" value="PAS-like_dom_sf"/>
</dbReference>
<dbReference type="AlphaFoldDB" id="A0A2J6SV59"/>
<dbReference type="EMBL" id="KZ613859">
    <property type="protein sequence ID" value="PMD54656.1"/>
    <property type="molecule type" value="Genomic_DNA"/>
</dbReference>
<accession>A0A2J6SV59</accession>
<dbReference type="GO" id="GO:0005634">
    <property type="term" value="C:nucleus"/>
    <property type="evidence" value="ECO:0007669"/>
    <property type="project" value="TreeGrafter"/>
</dbReference>
<organism evidence="6 7">
    <name type="scientific">Hyaloscypha bicolor E</name>
    <dbReference type="NCBI Taxonomy" id="1095630"/>
    <lineage>
        <taxon>Eukaryota</taxon>
        <taxon>Fungi</taxon>
        <taxon>Dikarya</taxon>
        <taxon>Ascomycota</taxon>
        <taxon>Pezizomycotina</taxon>
        <taxon>Leotiomycetes</taxon>
        <taxon>Helotiales</taxon>
        <taxon>Hyaloscyphaceae</taxon>
        <taxon>Hyaloscypha</taxon>
        <taxon>Hyaloscypha bicolor</taxon>
    </lineage>
</organism>
<sequence>MGSEYQEQRRRLEELRRVAELRNAQQTVSENSVVGSGGAGSSQEMMMRGGSSGTAQQQRQDPLIYPGLYSPSGFDMMGILVRVRQRPNPTIDIGNIDSGVALVLCDSAMPDMPIVYCSEPFENLTGYSSAEILGHNCRFLQHPTGGYCHDERARTANELSRREIKERFARGEEARVRFWNFTKEGKMFVNVLTTIPITWEEGRGEEKRYIVGFQADEGRIYCG</sequence>
<dbReference type="GeneID" id="36589314"/>
<gene>
    <name evidence="6" type="ORF">K444DRAFT_618016</name>
</gene>
<keyword evidence="3" id="KW-0157">Chromophore</keyword>
<dbReference type="Proteomes" id="UP000235371">
    <property type="component" value="Unassembled WGS sequence"/>
</dbReference>
<dbReference type="Pfam" id="PF13426">
    <property type="entry name" value="PAS_9"/>
    <property type="match status" value="1"/>
</dbReference>
<evidence type="ECO:0000256" key="4">
    <source>
        <dbReference type="SAM" id="MobiDB-lite"/>
    </source>
</evidence>
<name>A0A2J6SV59_9HELO</name>
<evidence type="ECO:0000256" key="2">
    <source>
        <dbReference type="ARBA" id="ARBA00022643"/>
    </source>
</evidence>
<evidence type="ECO:0000313" key="6">
    <source>
        <dbReference type="EMBL" id="PMD54656.1"/>
    </source>
</evidence>
<feature type="domain" description="PAS" evidence="5">
    <location>
        <begin position="114"/>
        <end position="167"/>
    </location>
</feature>
<reference evidence="6 7" key="1">
    <citation type="submission" date="2016-04" db="EMBL/GenBank/DDBJ databases">
        <title>A degradative enzymes factory behind the ericoid mycorrhizal symbiosis.</title>
        <authorList>
            <consortium name="DOE Joint Genome Institute"/>
            <person name="Martino E."/>
            <person name="Morin E."/>
            <person name="Grelet G."/>
            <person name="Kuo A."/>
            <person name="Kohler A."/>
            <person name="Daghino S."/>
            <person name="Barry K."/>
            <person name="Choi C."/>
            <person name="Cichocki N."/>
            <person name="Clum A."/>
            <person name="Copeland A."/>
            <person name="Hainaut M."/>
            <person name="Haridas S."/>
            <person name="Labutti K."/>
            <person name="Lindquist E."/>
            <person name="Lipzen A."/>
            <person name="Khouja H.-R."/>
            <person name="Murat C."/>
            <person name="Ohm R."/>
            <person name="Olson A."/>
            <person name="Spatafora J."/>
            <person name="Veneault-Fourrey C."/>
            <person name="Henrissat B."/>
            <person name="Grigoriev I."/>
            <person name="Martin F."/>
            <person name="Perotto S."/>
        </authorList>
    </citation>
    <scope>NUCLEOTIDE SEQUENCE [LARGE SCALE GENOMIC DNA]</scope>
    <source>
        <strain evidence="6 7">E</strain>
    </source>
</reference>
<dbReference type="CDD" id="cd00130">
    <property type="entry name" value="PAS"/>
    <property type="match status" value="1"/>
</dbReference>
<dbReference type="NCBIfam" id="TIGR00229">
    <property type="entry name" value="sensory_box"/>
    <property type="match status" value="1"/>
</dbReference>
<dbReference type="OrthoDB" id="447251at2759"/>
<protein>
    <recommendedName>
        <fullName evidence="5">PAS domain-containing protein</fullName>
    </recommendedName>
</protein>
<evidence type="ECO:0000313" key="7">
    <source>
        <dbReference type="Proteomes" id="UP000235371"/>
    </source>
</evidence>
<evidence type="ECO:0000256" key="3">
    <source>
        <dbReference type="ARBA" id="ARBA00022991"/>
    </source>
</evidence>
<feature type="region of interest" description="Disordered" evidence="4">
    <location>
        <begin position="27"/>
        <end position="58"/>
    </location>
</feature>
<dbReference type="InterPro" id="IPR000014">
    <property type="entry name" value="PAS"/>
</dbReference>
<dbReference type="SUPFAM" id="SSF55785">
    <property type="entry name" value="PYP-like sensor domain (PAS domain)"/>
    <property type="match status" value="1"/>
</dbReference>
<dbReference type="RefSeq" id="XP_024731560.1">
    <property type="nucleotide sequence ID" value="XM_024881237.1"/>
</dbReference>
<keyword evidence="7" id="KW-1185">Reference proteome</keyword>
<dbReference type="STRING" id="1095630.A0A2J6SV59"/>
<dbReference type="PANTHER" id="PTHR47429">
    <property type="entry name" value="PROTEIN TWIN LOV 1"/>
    <property type="match status" value="1"/>
</dbReference>
<proteinExistence type="predicted"/>
<keyword evidence="2" id="KW-0288">FMN</keyword>
<dbReference type="PROSITE" id="PS50112">
    <property type="entry name" value="PAS"/>
    <property type="match status" value="1"/>
</dbReference>
<keyword evidence="1" id="KW-0285">Flavoprotein</keyword>
<evidence type="ECO:0000259" key="5">
    <source>
        <dbReference type="PROSITE" id="PS50112"/>
    </source>
</evidence>
<dbReference type="Gene3D" id="3.30.450.20">
    <property type="entry name" value="PAS domain"/>
    <property type="match status" value="1"/>
</dbReference>